<keyword evidence="2" id="KW-1185">Reference proteome</keyword>
<dbReference type="Proteomes" id="UP000007264">
    <property type="component" value="Unassembled WGS sequence"/>
</dbReference>
<dbReference type="Pfam" id="PF10178">
    <property type="entry name" value="PAC3"/>
    <property type="match status" value="1"/>
</dbReference>
<dbReference type="eggNOG" id="KOG4828">
    <property type="taxonomic scope" value="Eukaryota"/>
</dbReference>
<dbReference type="InterPro" id="IPR018788">
    <property type="entry name" value="Proteasome_assmbl_chp_3"/>
</dbReference>
<dbReference type="InterPro" id="IPR053720">
    <property type="entry name" value="Psm_Assembly_Chaperone"/>
</dbReference>
<dbReference type="GeneID" id="17038323"/>
<sequence>MAPAFPVNTQEFTTDIDGVSTFFIMSAYADRIMVVATQLGTFGTVLSARGDALLEGKHTFTVDTLLGKRDEPALAVCARHMAESIVQAGCSRPLLLCLGLKQHSLDTMRAIIKEVVAHPVW</sequence>
<dbReference type="Gene3D" id="3.30.230.90">
    <property type="match status" value="1"/>
</dbReference>
<reference evidence="1 2" key="1">
    <citation type="journal article" date="2012" name="Genome Biol.">
        <title>The genome of the polar eukaryotic microalga coccomyxa subellipsoidea reveals traits of cold adaptation.</title>
        <authorList>
            <person name="Blanc G."/>
            <person name="Agarkova I."/>
            <person name="Grimwood J."/>
            <person name="Kuo A."/>
            <person name="Brueggeman A."/>
            <person name="Dunigan D."/>
            <person name="Gurnon J."/>
            <person name="Ladunga I."/>
            <person name="Lindquist E."/>
            <person name="Lucas S."/>
            <person name="Pangilinan J."/>
            <person name="Proschold T."/>
            <person name="Salamov A."/>
            <person name="Schmutz J."/>
            <person name="Weeks D."/>
            <person name="Yamada T."/>
            <person name="Claverie J.M."/>
            <person name="Grigoriev I."/>
            <person name="Van Etten J."/>
            <person name="Lomsadze A."/>
            <person name="Borodovsky M."/>
        </authorList>
    </citation>
    <scope>NUCLEOTIDE SEQUENCE [LARGE SCALE GENOMIC DNA]</scope>
    <source>
        <strain evidence="1 2">C-169</strain>
    </source>
</reference>
<protein>
    <submittedName>
        <fullName evidence="1">Uncharacterized protein</fullName>
    </submittedName>
</protein>
<dbReference type="GO" id="GO:0043248">
    <property type="term" value="P:proteasome assembly"/>
    <property type="evidence" value="ECO:0007669"/>
    <property type="project" value="InterPro"/>
</dbReference>
<comment type="caution">
    <text evidence="1">The sequence shown here is derived from an EMBL/GenBank/DDBJ whole genome shotgun (WGS) entry which is preliminary data.</text>
</comment>
<dbReference type="RefSeq" id="XP_005644684.1">
    <property type="nucleotide sequence ID" value="XM_005644627.1"/>
</dbReference>
<name>I0YP21_COCSC</name>
<evidence type="ECO:0000313" key="2">
    <source>
        <dbReference type="Proteomes" id="UP000007264"/>
    </source>
</evidence>
<dbReference type="AlphaFoldDB" id="I0YP21"/>
<dbReference type="PANTHER" id="PTHR31051:SF1">
    <property type="entry name" value="PROTEASOME ASSEMBLY CHAPERONE 3"/>
    <property type="match status" value="1"/>
</dbReference>
<organism evidence="1 2">
    <name type="scientific">Coccomyxa subellipsoidea (strain C-169)</name>
    <name type="common">Green microalga</name>
    <dbReference type="NCBI Taxonomy" id="574566"/>
    <lineage>
        <taxon>Eukaryota</taxon>
        <taxon>Viridiplantae</taxon>
        <taxon>Chlorophyta</taxon>
        <taxon>core chlorophytes</taxon>
        <taxon>Trebouxiophyceae</taxon>
        <taxon>Trebouxiophyceae incertae sedis</taxon>
        <taxon>Coccomyxaceae</taxon>
        <taxon>Coccomyxa</taxon>
        <taxon>Coccomyxa subellipsoidea</taxon>
    </lineage>
</organism>
<proteinExistence type="predicted"/>
<dbReference type="OrthoDB" id="5839at2759"/>
<dbReference type="KEGG" id="csl:COCSUDRAFT_30781"/>
<dbReference type="PANTHER" id="PTHR31051">
    <property type="entry name" value="PROTEASOME ASSEMBLY CHAPERONE 3"/>
    <property type="match status" value="1"/>
</dbReference>
<dbReference type="EMBL" id="AGSI01000016">
    <property type="protein sequence ID" value="EIE20140.1"/>
    <property type="molecule type" value="Genomic_DNA"/>
</dbReference>
<accession>I0YP21</accession>
<evidence type="ECO:0000313" key="1">
    <source>
        <dbReference type="EMBL" id="EIE20140.1"/>
    </source>
</evidence>
<dbReference type="STRING" id="574566.I0YP21"/>
<gene>
    <name evidence="1" type="ORF">COCSUDRAFT_30781</name>
</gene>